<dbReference type="CDD" id="cd06558">
    <property type="entry name" value="crotonase-like"/>
    <property type="match status" value="1"/>
</dbReference>
<evidence type="ECO:0000313" key="8">
    <source>
        <dbReference type="Proteomes" id="UP000006055"/>
    </source>
</evidence>
<keyword evidence="4" id="KW-0443">Lipid metabolism</keyword>
<evidence type="ECO:0000256" key="4">
    <source>
        <dbReference type="ARBA" id="ARBA00023098"/>
    </source>
</evidence>
<gene>
    <name evidence="7" type="ordered locus">Desti_1517</name>
</gene>
<dbReference type="NCBIfam" id="NF006008">
    <property type="entry name" value="PRK08139.1"/>
    <property type="match status" value="1"/>
</dbReference>
<dbReference type="InterPro" id="IPR014748">
    <property type="entry name" value="Enoyl-CoA_hydra_C"/>
</dbReference>
<dbReference type="PANTHER" id="PTHR43602:SF1">
    <property type="entry name" value="ENOYL-COA HYDRATASE DOMAIN-CONTAINING PROTEIN 3, MITOCHONDRIAL"/>
    <property type="match status" value="1"/>
</dbReference>
<organism evidence="7 8">
    <name type="scientific">Desulfomonile tiedjei (strain ATCC 49306 / DSM 6799 / DCB-1)</name>
    <dbReference type="NCBI Taxonomy" id="706587"/>
    <lineage>
        <taxon>Bacteria</taxon>
        <taxon>Pseudomonadati</taxon>
        <taxon>Thermodesulfobacteriota</taxon>
        <taxon>Desulfomonilia</taxon>
        <taxon>Desulfomonilales</taxon>
        <taxon>Desulfomonilaceae</taxon>
        <taxon>Desulfomonile</taxon>
    </lineage>
</organism>
<protein>
    <recommendedName>
        <fullName evidence="6">Enoyl-CoA hydratase domain-containing protein 3, mitochondrial</fullName>
    </recommendedName>
</protein>
<dbReference type="SUPFAM" id="SSF52096">
    <property type="entry name" value="ClpP/crotonase"/>
    <property type="match status" value="1"/>
</dbReference>
<keyword evidence="3" id="KW-0809">Transit peptide</keyword>
<evidence type="ECO:0000313" key="7">
    <source>
        <dbReference type="EMBL" id="AFM24229.1"/>
    </source>
</evidence>
<dbReference type="STRING" id="706587.Desti_1517"/>
<dbReference type="EMBL" id="CP003360">
    <property type="protein sequence ID" value="AFM24229.1"/>
    <property type="molecule type" value="Genomic_DNA"/>
</dbReference>
<evidence type="ECO:0000256" key="5">
    <source>
        <dbReference type="ARBA" id="ARBA00037410"/>
    </source>
</evidence>
<dbReference type="InterPro" id="IPR001753">
    <property type="entry name" value="Enoyl-CoA_hydra/iso"/>
</dbReference>
<reference evidence="8" key="1">
    <citation type="submission" date="2012-06" db="EMBL/GenBank/DDBJ databases">
        <title>Complete sequence of chromosome of Desulfomonile tiedjei DSM 6799.</title>
        <authorList>
            <person name="Lucas S."/>
            <person name="Copeland A."/>
            <person name="Lapidus A."/>
            <person name="Glavina del Rio T."/>
            <person name="Dalin E."/>
            <person name="Tice H."/>
            <person name="Bruce D."/>
            <person name="Goodwin L."/>
            <person name="Pitluck S."/>
            <person name="Peters L."/>
            <person name="Ovchinnikova G."/>
            <person name="Zeytun A."/>
            <person name="Lu M."/>
            <person name="Kyrpides N."/>
            <person name="Mavromatis K."/>
            <person name="Ivanova N."/>
            <person name="Brettin T."/>
            <person name="Detter J.C."/>
            <person name="Han C."/>
            <person name="Larimer F."/>
            <person name="Land M."/>
            <person name="Hauser L."/>
            <person name="Markowitz V."/>
            <person name="Cheng J.-F."/>
            <person name="Hugenholtz P."/>
            <person name="Woyke T."/>
            <person name="Wu D."/>
            <person name="Spring S."/>
            <person name="Schroeder M."/>
            <person name="Brambilla E."/>
            <person name="Klenk H.-P."/>
            <person name="Eisen J.A."/>
        </authorList>
    </citation>
    <scope>NUCLEOTIDE SEQUENCE [LARGE SCALE GENOMIC DNA]</scope>
    <source>
        <strain evidence="8">ATCC 49306 / DSM 6799 / DCB-1</strain>
    </source>
</reference>
<evidence type="ECO:0000256" key="6">
    <source>
        <dbReference type="ARBA" id="ARBA00040545"/>
    </source>
</evidence>
<accession>I4C3T8</accession>
<dbReference type="KEGG" id="dti:Desti_1517"/>
<dbReference type="Gene3D" id="1.10.12.10">
    <property type="entry name" value="Lyase 2-enoyl-coa Hydratase, Chain A, domain 2"/>
    <property type="match status" value="1"/>
</dbReference>
<dbReference type="GO" id="GO:0006631">
    <property type="term" value="P:fatty acid metabolic process"/>
    <property type="evidence" value="ECO:0007669"/>
    <property type="project" value="UniProtKB-KW"/>
</dbReference>
<dbReference type="OrthoDB" id="5365311at2"/>
<evidence type="ECO:0000256" key="3">
    <source>
        <dbReference type="ARBA" id="ARBA00022946"/>
    </source>
</evidence>
<evidence type="ECO:0000256" key="1">
    <source>
        <dbReference type="ARBA" id="ARBA00005254"/>
    </source>
</evidence>
<dbReference type="PANTHER" id="PTHR43602">
    <property type="match status" value="1"/>
</dbReference>
<dbReference type="eggNOG" id="COG1024">
    <property type="taxonomic scope" value="Bacteria"/>
</dbReference>
<dbReference type="RefSeq" id="WP_014809377.1">
    <property type="nucleotide sequence ID" value="NC_018025.1"/>
</dbReference>
<dbReference type="AlphaFoldDB" id="I4C3T8"/>
<dbReference type="InterPro" id="IPR052377">
    <property type="entry name" value="Mitochondrial_ECH-domain"/>
</dbReference>
<sequence length="258" mass="28216">MNYQNILVETQDAIGTLTLNSPKTFNALSRNMIGEIIAALEDFASTDSVKVLIVKSSAKHFCSGHNLSEMIDGSLSEYKFIFEQCTRMMTLVHEIPQTVIAQVHGVATAAGCQLVATCDLAIADTTAKFGTPGVRIGLFCTTPMVALSRAVGRKRALEMLLTGRLISAEEAENYGLVNRVVSEEALESTCMDMAKAIAEASPLVLRLGKRAFYDQIELDEPRAYDYATNLITLNLMAEDAQNGIKAFLEKRKPVWTGR</sequence>
<dbReference type="GO" id="GO:0016836">
    <property type="term" value="F:hydro-lyase activity"/>
    <property type="evidence" value="ECO:0007669"/>
    <property type="project" value="TreeGrafter"/>
</dbReference>
<dbReference type="Proteomes" id="UP000006055">
    <property type="component" value="Chromosome"/>
</dbReference>
<comment type="function">
    <text evidence="5">May play a role in fatty acid biosynthesis and insulin sensitivity.</text>
</comment>
<dbReference type="Pfam" id="PF00378">
    <property type="entry name" value="ECH_1"/>
    <property type="match status" value="1"/>
</dbReference>
<proteinExistence type="inferred from homology"/>
<keyword evidence="7" id="KW-0456">Lyase</keyword>
<keyword evidence="2" id="KW-0276">Fatty acid metabolism</keyword>
<keyword evidence="8" id="KW-1185">Reference proteome</keyword>
<name>I4C3T8_DESTA</name>
<dbReference type="HOGENOM" id="CLU_009834_7_3_7"/>
<comment type="similarity">
    <text evidence="1">Belongs to the enoyl-CoA hydratase/isomerase family.</text>
</comment>
<evidence type="ECO:0000256" key="2">
    <source>
        <dbReference type="ARBA" id="ARBA00022832"/>
    </source>
</evidence>
<dbReference type="PATRIC" id="fig|706587.4.peg.1741"/>
<dbReference type="Gene3D" id="3.90.226.10">
    <property type="entry name" value="2-enoyl-CoA Hydratase, Chain A, domain 1"/>
    <property type="match status" value="1"/>
</dbReference>
<dbReference type="InterPro" id="IPR029045">
    <property type="entry name" value="ClpP/crotonase-like_dom_sf"/>
</dbReference>